<dbReference type="PROSITE" id="PS51257">
    <property type="entry name" value="PROKAR_LIPOPROTEIN"/>
    <property type="match status" value="1"/>
</dbReference>
<dbReference type="Gene3D" id="2.130.10.10">
    <property type="entry name" value="YVTN repeat-like/Quinoprotein amine dehydrogenase"/>
    <property type="match status" value="1"/>
</dbReference>
<organism evidence="3 4">
    <name type="scientific">Halobellus litoreus</name>
    <dbReference type="NCBI Taxonomy" id="755310"/>
    <lineage>
        <taxon>Archaea</taxon>
        <taxon>Methanobacteriati</taxon>
        <taxon>Methanobacteriota</taxon>
        <taxon>Stenosarchaea group</taxon>
        <taxon>Halobacteria</taxon>
        <taxon>Halobacteriales</taxon>
        <taxon>Haloferacaceae</taxon>
        <taxon>Halobellus</taxon>
    </lineage>
</organism>
<gene>
    <name evidence="3" type="ORF">ACFSAS_01655</name>
</gene>
<dbReference type="PANTHER" id="PTHR34512:SF30">
    <property type="entry name" value="OUTER MEMBRANE PROTEIN ASSEMBLY FACTOR BAMB"/>
    <property type="match status" value="1"/>
</dbReference>
<feature type="region of interest" description="Disordered" evidence="1">
    <location>
        <begin position="33"/>
        <end position="76"/>
    </location>
</feature>
<evidence type="ECO:0000313" key="4">
    <source>
        <dbReference type="Proteomes" id="UP001597092"/>
    </source>
</evidence>
<evidence type="ECO:0000313" key="3">
    <source>
        <dbReference type="EMBL" id="MFD1684311.1"/>
    </source>
</evidence>
<dbReference type="SMART" id="SM00564">
    <property type="entry name" value="PQQ"/>
    <property type="match status" value="4"/>
</dbReference>
<feature type="compositionally biased region" description="Gly residues" evidence="1">
    <location>
        <begin position="43"/>
        <end position="54"/>
    </location>
</feature>
<sequence length="413" mass="44198">MATDRTWSRRRLLSGCAGIGSVATAGCLRLTDSSGQTETNEQGGSGTNQQGGSGTTESVGSTPTDDGEQSTASGPASEIELVPAWSGSSSAVTTADGDFFFRPRFTRLRRVRPDGTTVFEAEIADGYLLSISPTFRNGLYADGTGVYVGARARDEVDTGGRVYALDPESGEERWMHEESGDGLHDEISAVTVTDGTVVFASQGSGSGDEQEPLVVGLDAESGEERWRIQFSEGFIHAIVARGDRLFVQQTFGLSIYRLSTRELLEERRLTAGFSQFAAADGTLFVPGETVRALTLPDGDENWSAQTGRSVNTGVGVGETGVFVGTESGYVLGYDRETGDELWENRVAGVVEHPPIVEDGLVWIASERGDLSAFTAEAGELVYEEEIASGFEFTVQDGILNDDERDTAYEIRRG</sequence>
<feature type="domain" description="Pyrrolo-quinoline quinone repeat" evidence="2">
    <location>
        <begin position="159"/>
        <end position="260"/>
    </location>
</feature>
<accession>A0ABD6DT08</accession>
<dbReference type="EMBL" id="JBHUDP010000001">
    <property type="protein sequence ID" value="MFD1684311.1"/>
    <property type="molecule type" value="Genomic_DNA"/>
</dbReference>
<proteinExistence type="predicted"/>
<keyword evidence="4" id="KW-1185">Reference proteome</keyword>
<dbReference type="InterPro" id="IPR018391">
    <property type="entry name" value="PQQ_b-propeller_rpt"/>
</dbReference>
<dbReference type="AlphaFoldDB" id="A0ABD6DT08"/>
<dbReference type="InterPro" id="IPR011047">
    <property type="entry name" value="Quinoprotein_ADH-like_sf"/>
</dbReference>
<dbReference type="InterPro" id="IPR015943">
    <property type="entry name" value="WD40/YVTN_repeat-like_dom_sf"/>
</dbReference>
<dbReference type="Gene3D" id="2.40.128.630">
    <property type="match status" value="1"/>
</dbReference>
<dbReference type="Proteomes" id="UP001597092">
    <property type="component" value="Unassembled WGS sequence"/>
</dbReference>
<protein>
    <submittedName>
        <fullName evidence="3">PQQ-binding-like beta-propeller repeat protein</fullName>
    </submittedName>
</protein>
<dbReference type="SUPFAM" id="SSF50998">
    <property type="entry name" value="Quinoprotein alcohol dehydrogenase-like"/>
    <property type="match status" value="2"/>
</dbReference>
<dbReference type="RefSeq" id="WP_256308199.1">
    <property type="nucleotide sequence ID" value="NZ_JANHAW010000002.1"/>
</dbReference>
<feature type="compositionally biased region" description="Low complexity" evidence="1">
    <location>
        <begin position="55"/>
        <end position="64"/>
    </location>
</feature>
<name>A0ABD6DT08_9EURY</name>
<dbReference type="InterPro" id="IPR002372">
    <property type="entry name" value="PQQ_rpt_dom"/>
</dbReference>
<dbReference type="PANTHER" id="PTHR34512">
    <property type="entry name" value="CELL SURFACE PROTEIN"/>
    <property type="match status" value="1"/>
</dbReference>
<evidence type="ECO:0000259" key="2">
    <source>
        <dbReference type="Pfam" id="PF13360"/>
    </source>
</evidence>
<feature type="domain" description="Pyrrolo-quinoline quinone repeat" evidence="2">
    <location>
        <begin position="288"/>
        <end position="383"/>
    </location>
</feature>
<reference evidence="3 4" key="1">
    <citation type="journal article" date="2019" name="Int. J. Syst. Evol. Microbiol.">
        <title>The Global Catalogue of Microorganisms (GCM) 10K type strain sequencing project: providing services to taxonomists for standard genome sequencing and annotation.</title>
        <authorList>
            <consortium name="The Broad Institute Genomics Platform"/>
            <consortium name="The Broad Institute Genome Sequencing Center for Infectious Disease"/>
            <person name="Wu L."/>
            <person name="Ma J."/>
        </authorList>
    </citation>
    <scope>NUCLEOTIDE SEQUENCE [LARGE SCALE GENOMIC DNA]</scope>
    <source>
        <strain evidence="3 4">CGMCC 1.10387</strain>
    </source>
</reference>
<dbReference type="Pfam" id="PF13360">
    <property type="entry name" value="PQQ_2"/>
    <property type="match status" value="2"/>
</dbReference>
<comment type="caution">
    <text evidence="3">The sequence shown here is derived from an EMBL/GenBank/DDBJ whole genome shotgun (WGS) entry which is preliminary data.</text>
</comment>
<evidence type="ECO:0000256" key="1">
    <source>
        <dbReference type="SAM" id="MobiDB-lite"/>
    </source>
</evidence>